<dbReference type="GO" id="GO:0006412">
    <property type="term" value="P:translation"/>
    <property type="evidence" value="ECO:0007669"/>
    <property type="project" value="InterPro"/>
</dbReference>
<reference evidence="9 10" key="1">
    <citation type="submission" date="2019-06" db="EMBL/GenBank/DDBJ databases">
        <title>Draft genomes of female and male turbot (Scophthalmus maximus).</title>
        <authorList>
            <person name="Xu H."/>
            <person name="Xu X.-W."/>
            <person name="Shao C."/>
            <person name="Chen S."/>
        </authorList>
    </citation>
    <scope>NUCLEOTIDE SEQUENCE [LARGE SCALE GENOMIC DNA]</scope>
    <source>
        <strain evidence="9">Ysfricsl-2016a</strain>
        <tissue evidence="9">Blood</tissue>
    </source>
</reference>
<keyword evidence="2 6" id="KW-0689">Ribosomal protein</keyword>
<gene>
    <name evidence="9" type="ORF">F2P81_006295</name>
</gene>
<name>A0A6A4T2S8_SCOMX</name>
<feature type="compositionally biased region" description="Polar residues" evidence="7">
    <location>
        <begin position="95"/>
        <end position="108"/>
    </location>
</feature>
<dbReference type="Pfam" id="PF00828">
    <property type="entry name" value="Ribosomal_L27A"/>
    <property type="match status" value="1"/>
</dbReference>
<dbReference type="PROSITE" id="PS00475">
    <property type="entry name" value="RIBOSOMAL_L15"/>
    <property type="match status" value="1"/>
</dbReference>
<evidence type="ECO:0000256" key="7">
    <source>
        <dbReference type="SAM" id="MobiDB-lite"/>
    </source>
</evidence>
<feature type="region of interest" description="Disordered" evidence="7">
    <location>
        <begin position="61"/>
        <end position="108"/>
    </location>
</feature>
<protein>
    <recommendedName>
        <fullName evidence="4">Large ribosomal subunit protein uL15</fullName>
    </recommendedName>
    <alternativeName>
        <fullName evidence="5">60S ribosomal protein L27a</fullName>
    </alternativeName>
</protein>
<comment type="similarity">
    <text evidence="1 6">Belongs to the universal ribosomal protein uL15 family.</text>
</comment>
<evidence type="ECO:0000256" key="5">
    <source>
        <dbReference type="ARBA" id="ARBA00035527"/>
    </source>
</evidence>
<dbReference type="InterPro" id="IPR036227">
    <property type="entry name" value="Ribosomal_uL15/eL18_sf"/>
</dbReference>
<dbReference type="PANTHER" id="PTHR11721:SF3">
    <property type="entry name" value="LARGE RIBOSOMAL SUBUNIT PROTEIN UL15"/>
    <property type="match status" value="1"/>
</dbReference>
<dbReference type="Proteomes" id="UP000438429">
    <property type="component" value="Unassembled WGS sequence"/>
</dbReference>
<evidence type="ECO:0000256" key="4">
    <source>
        <dbReference type="ARBA" id="ARBA00035200"/>
    </source>
</evidence>
<organism evidence="9 10">
    <name type="scientific">Scophthalmus maximus</name>
    <name type="common">Turbot</name>
    <name type="synonym">Psetta maxima</name>
    <dbReference type="NCBI Taxonomy" id="52904"/>
    <lineage>
        <taxon>Eukaryota</taxon>
        <taxon>Metazoa</taxon>
        <taxon>Chordata</taxon>
        <taxon>Craniata</taxon>
        <taxon>Vertebrata</taxon>
        <taxon>Euteleostomi</taxon>
        <taxon>Actinopterygii</taxon>
        <taxon>Neopterygii</taxon>
        <taxon>Teleostei</taxon>
        <taxon>Neoteleostei</taxon>
        <taxon>Acanthomorphata</taxon>
        <taxon>Carangaria</taxon>
        <taxon>Pleuronectiformes</taxon>
        <taxon>Pleuronectoidei</taxon>
        <taxon>Scophthalmidae</taxon>
        <taxon>Scophthalmus</taxon>
    </lineage>
</organism>
<dbReference type="GO" id="GO:0003735">
    <property type="term" value="F:structural constituent of ribosome"/>
    <property type="evidence" value="ECO:0007669"/>
    <property type="project" value="InterPro"/>
</dbReference>
<accession>A0A6A4T2S8</accession>
<evidence type="ECO:0000313" key="10">
    <source>
        <dbReference type="Proteomes" id="UP000438429"/>
    </source>
</evidence>
<dbReference type="SUPFAM" id="SSF52080">
    <property type="entry name" value="Ribosomal proteins L15p and L18e"/>
    <property type="match status" value="1"/>
</dbReference>
<evidence type="ECO:0000256" key="6">
    <source>
        <dbReference type="RuleBase" id="RU003888"/>
    </source>
</evidence>
<dbReference type="InterPro" id="IPR001196">
    <property type="entry name" value="Ribosomal_uL15_CS"/>
</dbReference>
<evidence type="ECO:0000259" key="8">
    <source>
        <dbReference type="Pfam" id="PF00828"/>
    </source>
</evidence>
<sequence>MPLLAHLPIAIKTQRKQIGTLLTGRKSRTKPRDFQIPFLFQLSSKMSGAELALASEVARQHASSRGRGSDRLSALHCGKRAPGPGQPRRPRPGSSEDTSATDTVASGSTGSIPEVVAMLVVCITTESTSTNSKCLSLSHPGYFGKVGMRHYHLKRNTTHCPTINLDKLWTLVSEQTRLNYGKKPEGPAPIIDAVRAGYYKVLGKGKLPKQPVIVKAKFFSRRAEEKIKAVGGACVLMA</sequence>
<evidence type="ECO:0000256" key="1">
    <source>
        <dbReference type="ARBA" id="ARBA00007320"/>
    </source>
</evidence>
<evidence type="ECO:0000313" key="9">
    <source>
        <dbReference type="EMBL" id="KAF0040397.1"/>
    </source>
</evidence>
<dbReference type="InterPro" id="IPR021131">
    <property type="entry name" value="Ribosomal_uL15/eL18"/>
</dbReference>
<dbReference type="GO" id="GO:0022625">
    <property type="term" value="C:cytosolic large ribosomal subunit"/>
    <property type="evidence" value="ECO:0007669"/>
    <property type="project" value="TreeGrafter"/>
</dbReference>
<evidence type="ECO:0000256" key="2">
    <source>
        <dbReference type="ARBA" id="ARBA00022980"/>
    </source>
</evidence>
<dbReference type="Gene3D" id="3.100.10.10">
    <property type="match status" value="1"/>
</dbReference>
<proteinExistence type="inferred from homology"/>
<dbReference type="AlphaFoldDB" id="A0A6A4T2S8"/>
<comment type="caution">
    <text evidence="9">The sequence shown here is derived from an EMBL/GenBank/DDBJ whole genome shotgun (WGS) entry which is preliminary data.</text>
</comment>
<dbReference type="FunFam" id="3.100.10.10:FF:000024">
    <property type="entry name" value="RPL27A isoform 10"/>
    <property type="match status" value="1"/>
</dbReference>
<dbReference type="PANTHER" id="PTHR11721">
    <property type="entry name" value="60S RIBOSOMAL PROTEIN L27A"/>
    <property type="match status" value="1"/>
</dbReference>
<feature type="domain" description="Large ribosomal subunit protein uL15/eL18" evidence="8">
    <location>
        <begin position="162"/>
        <end position="235"/>
    </location>
</feature>
<keyword evidence="3 6" id="KW-0687">Ribonucleoprotein</keyword>
<evidence type="ECO:0000256" key="3">
    <source>
        <dbReference type="ARBA" id="ARBA00023274"/>
    </source>
</evidence>
<dbReference type="EMBL" id="VEVO01000006">
    <property type="protein sequence ID" value="KAF0040397.1"/>
    <property type="molecule type" value="Genomic_DNA"/>
</dbReference>